<organism evidence="2 3">
    <name type="scientific">Ensete ventricosum</name>
    <name type="common">Abyssinian banana</name>
    <name type="synonym">Musa ensete</name>
    <dbReference type="NCBI Taxonomy" id="4639"/>
    <lineage>
        <taxon>Eukaryota</taxon>
        <taxon>Viridiplantae</taxon>
        <taxon>Streptophyta</taxon>
        <taxon>Embryophyta</taxon>
        <taxon>Tracheophyta</taxon>
        <taxon>Spermatophyta</taxon>
        <taxon>Magnoliopsida</taxon>
        <taxon>Liliopsida</taxon>
        <taxon>Zingiberales</taxon>
        <taxon>Musaceae</taxon>
        <taxon>Ensete</taxon>
    </lineage>
</organism>
<proteinExistence type="predicted"/>
<feature type="region of interest" description="Disordered" evidence="1">
    <location>
        <begin position="134"/>
        <end position="178"/>
    </location>
</feature>
<sequence>MVSSSSTSSSASSTYSWIPSSSFVQTMEDPSGTVEATSPKPQVVEDPSGSPEVKVLSSSSGGMTPMDAKAFAALRVMRLYYNCDSVLTAERLVEAQEHYSIPREYELHISLPGQHRYDDFSSGFGLSIDALEGKSHAPASRPVPPPEEEVPTAMVKKCPIEGGSKLPRKRTKVVAKKP</sequence>
<gene>
    <name evidence="2" type="ORF">B296_00024964</name>
</gene>
<dbReference type="EMBL" id="AMZH03009357">
    <property type="protein sequence ID" value="RRT57026.1"/>
    <property type="molecule type" value="Genomic_DNA"/>
</dbReference>
<comment type="caution">
    <text evidence="2">The sequence shown here is derived from an EMBL/GenBank/DDBJ whole genome shotgun (WGS) entry which is preliminary data.</text>
</comment>
<reference evidence="2 3" key="1">
    <citation type="journal article" date="2014" name="Agronomy (Basel)">
        <title>A Draft Genome Sequence for Ensete ventricosum, the Drought-Tolerant Tree Against Hunger.</title>
        <authorList>
            <person name="Harrison J."/>
            <person name="Moore K.A."/>
            <person name="Paszkiewicz K."/>
            <person name="Jones T."/>
            <person name="Grant M."/>
            <person name="Ambacheew D."/>
            <person name="Muzemil S."/>
            <person name="Studholme D.J."/>
        </authorList>
    </citation>
    <scope>NUCLEOTIDE SEQUENCE [LARGE SCALE GENOMIC DNA]</scope>
</reference>
<feature type="region of interest" description="Disordered" evidence="1">
    <location>
        <begin position="25"/>
        <end position="61"/>
    </location>
</feature>
<evidence type="ECO:0000256" key="1">
    <source>
        <dbReference type="SAM" id="MobiDB-lite"/>
    </source>
</evidence>
<dbReference type="Proteomes" id="UP000287651">
    <property type="component" value="Unassembled WGS sequence"/>
</dbReference>
<feature type="compositionally biased region" description="Basic residues" evidence="1">
    <location>
        <begin position="166"/>
        <end position="178"/>
    </location>
</feature>
<name>A0A426YZ62_ENSVE</name>
<evidence type="ECO:0000313" key="2">
    <source>
        <dbReference type="EMBL" id="RRT57026.1"/>
    </source>
</evidence>
<protein>
    <submittedName>
        <fullName evidence="2">Uncharacterized protein</fullName>
    </submittedName>
</protein>
<evidence type="ECO:0000313" key="3">
    <source>
        <dbReference type="Proteomes" id="UP000287651"/>
    </source>
</evidence>
<dbReference type="AlphaFoldDB" id="A0A426YZ62"/>
<accession>A0A426YZ62</accession>